<accession>A0A8S5UT91</accession>
<dbReference type="PANTHER" id="PTHR43273">
    <property type="entry name" value="ANAEROBIC SULFATASE-MATURATING ENZYME HOMOLOG ASLB-RELATED"/>
    <property type="match status" value="1"/>
</dbReference>
<evidence type="ECO:0000256" key="5">
    <source>
        <dbReference type="ARBA" id="ARBA00023601"/>
    </source>
</evidence>
<dbReference type="GO" id="GO:0051536">
    <property type="term" value="F:iron-sulfur cluster binding"/>
    <property type="evidence" value="ECO:0007669"/>
    <property type="project" value="UniProtKB-KW"/>
</dbReference>
<dbReference type="Gene3D" id="3.20.20.70">
    <property type="entry name" value="Aldolase class I"/>
    <property type="match status" value="1"/>
</dbReference>
<dbReference type="CDD" id="cd01335">
    <property type="entry name" value="Radical_SAM"/>
    <property type="match status" value="1"/>
</dbReference>
<dbReference type="InterPro" id="IPR013785">
    <property type="entry name" value="Aldolase_TIM"/>
</dbReference>
<name>A0A8S5UT91_9CAUD</name>
<keyword evidence="3" id="KW-0408">Iron</keyword>
<sequence>MTFEQIDNIIQTEKPTRVLFFGGEPLLRLDLIEKTMEKYHGLLKFQIVTSTVVNFKEFIDLNEKYPMNEIQLSWDGFADKNRIDTCGKSIANNVYANIEYAISRGLKFDIKCVIGNHNVHLMEEIHKKFLELKKHNVSGEFVVAHRSLYTDDFLEIFKKEYIKTFTLDKMYMDHLNKIIAVLQNDRSFGSCDAGKYKVITPSGWESYCTALSQEDIKFGDDLLQKPCKNPKCDQCKYRCLCDGGCRYERYMEFGDQWEYNFVESTCIMMEAYYETIMKWINSLTDDEFKRLYTIIERYKDYQAEYHREVVY</sequence>
<dbReference type="EMBL" id="BK016136">
    <property type="protein sequence ID" value="DAF97685.1"/>
    <property type="molecule type" value="Genomic_DNA"/>
</dbReference>
<dbReference type="PANTHER" id="PTHR43273:SF3">
    <property type="entry name" value="ANAEROBIC SULFATASE-MATURATING ENZYME HOMOLOG ASLB-RELATED"/>
    <property type="match status" value="1"/>
</dbReference>
<evidence type="ECO:0000256" key="4">
    <source>
        <dbReference type="ARBA" id="ARBA00023014"/>
    </source>
</evidence>
<proteinExistence type="inferred from homology"/>
<evidence type="ECO:0000259" key="6">
    <source>
        <dbReference type="Pfam" id="PF04055"/>
    </source>
</evidence>
<protein>
    <submittedName>
        <fullName evidence="7">Fe-S oxidoreductase</fullName>
    </submittedName>
</protein>
<keyword evidence="2" id="KW-0479">Metal-binding</keyword>
<evidence type="ECO:0000256" key="2">
    <source>
        <dbReference type="ARBA" id="ARBA00022723"/>
    </source>
</evidence>
<keyword evidence="4" id="KW-0411">Iron-sulfur</keyword>
<evidence type="ECO:0000256" key="1">
    <source>
        <dbReference type="ARBA" id="ARBA00022691"/>
    </source>
</evidence>
<dbReference type="InterPro" id="IPR023867">
    <property type="entry name" value="Sulphatase_maturase_rSAM"/>
</dbReference>
<keyword evidence="1" id="KW-0949">S-adenosyl-L-methionine</keyword>
<evidence type="ECO:0000256" key="3">
    <source>
        <dbReference type="ARBA" id="ARBA00023004"/>
    </source>
</evidence>
<reference evidence="7" key="1">
    <citation type="journal article" date="2021" name="Proc. Natl. Acad. Sci. U.S.A.">
        <title>A Catalog of Tens of Thousands of Viruses from Human Metagenomes Reveals Hidden Associations with Chronic Diseases.</title>
        <authorList>
            <person name="Tisza M.J."/>
            <person name="Buck C.B."/>
        </authorList>
    </citation>
    <scope>NUCLEOTIDE SEQUENCE</scope>
    <source>
        <strain evidence="7">CtYA416</strain>
    </source>
</reference>
<dbReference type="SUPFAM" id="SSF102114">
    <property type="entry name" value="Radical SAM enzymes"/>
    <property type="match status" value="1"/>
</dbReference>
<dbReference type="GO" id="GO:0046872">
    <property type="term" value="F:metal ion binding"/>
    <property type="evidence" value="ECO:0007669"/>
    <property type="project" value="UniProtKB-KW"/>
</dbReference>
<dbReference type="Pfam" id="PF04055">
    <property type="entry name" value="Radical_SAM"/>
    <property type="match status" value="1"/>
</dbReference>
<feature type="domain" description="Radical SAM core" evidence="6">
    <location>
        <begin position="2"/>
        <end position="125"/>
    </location>
</feature>
<dbReference type="InterPro" id="IPR007197">
    <property type="entry name" value="rSAM"/>
</dbReference>
<dbReference type="GO" id="GO:0016491">
    <property type="term" value="F:oxidoreductase activity"/>
    <property type="evidence" value="ECO:0007669"/>
    <property type="project" value="InterPro"/>
</dbReference>
<organism evidence="7">
    <name type="scientific">Myoviridae sp. ctYA416</name>
    <dbReference type="NCBI Taxonomy" id="2825125"/>
    <lineage>
        <taxon>Viruses</taxon>
        <taxon>Duplodnaviria</taxon>
        <taxon>Heunggongvirae</taxon>
        <taxon>Uroviricota</taxon>
        <taxon>Caudoviricetes</taxon>
    </lineage>
</organism>
<dbReference type="InterPro" id="IPR058240">
    <property type="entry name" value="rSAM_sf"/>
</dbReference>
<evidence type="ECO:0000313" key="7">
    <source>
        <dbReference type="EMBL" id="DAF97685.1"/>
    </source>
</evidence>
<comment type="similarity">
    <text evidence="5">Belongs to the radical SAM superfamily. Anaerobic sulfatase-maturating enzyme family.</text>
</comment>